<dbReference type="Pfam" id="PF09273">
    <property type="entry name" value="Rubis-subs-bind"/>
    <property type="match status" value="1"/>
</dbReference>
<keyword evidence="2" id="KW-0963">Cytoplasm</keyword>
<accession>A0ABQ9EZ44</accession>
<dbReference type="InterPro" id="IPR025785">
    <property type="entry name" value="SETD3"/>
</dbReference>
<dbReference type="PANTHER" id="PTHR13271">
    <property type="entry name" value="UNCHARACTERIZED PUTATIVE METHYLTRANSFERASE"/>
    <property type="match status" value="1"/>
</dbReference>
<dbReference type="Pfam" id="PF00856">
    <property type="entry name" value="SET"/>
    <property type="match status" value="1"/>
</dbReference>
<keyword evidence="11" id="KW-1185">Reference proteome</keyword>
<organism evidence="10 11">
    <name type="scientific">Tegillarca granosa</name>
    <name type="common">Malaysian cockle</name>
    <name type="synonym">Anadara granosa</name>
    <dbReference type="NCBI Taxonomy" id="220873"/>
    <lineage>
        <taxon>Eukaryota</taxon>
        <taxon>Metazoa</taxon>
        <taxon>Spiralia</taxon>
        <taxon>Lophotrochozoa</taxon>
        <taxon>Mollusca</taxon>
        <taxon>Bivalvia</taxon>
        <taxon>Autobranchia</taxon>
        <taxon>Pteriomorphia</taxon>
        <taxon>Arcoida</taxon>
        <taxon>Arcoidea</taxon>
        <taxon>Arcidae</taxon>
        <taxon>Tegillarca</taxon>
    </lineage>
</organism>
<protein>
    <recommendedName>
        <fullName evidence="7">protein-histidine N-methyltransferase</fullName>
        <ecNumber evidence="7">2.1.1.85</ecNumber>
    </recommendedName>
</protein>
<evidence type="ECO:0000259" key="9">
    <source>
        <dbReference type="PROSITE" id="PS50280"/>
    </source>
</evidence>
<evidence type="ECO:0000313" key="10">
    <source>
        <dbReference type="EMBL" id="KAJ8309227.1"/>
    </source>
</evidence>
<dbReference type="EMBL" id="JARBDR010000657">
    <property type="protein sequence ID" value="KAJ8309227.1"/>
    <property type="molecule type" value="Genomic_DNA"/>
</dbReference>
<sequence length="479" mass="54679">MVMVQFLHKPSLSYEKKKMGKKSKKQKDSGKRSATPPEGKELSKICSRQPATGAKEFEEYVEIYNMVEKIRQIQSGISSPPAPRGDNLATFQEWLTNNGVDCNVVEIAEFPGYGMGLKTKKDLQEADAILSVPRKVMITTMTARDSPLGPLIAEDKILQAMPNKYTTPLYFTPEEIQLLKGSPSQSSCMTHYRNITRQYAYFYRLLQNNPAASKLPIKDHFTYDDYRWAVSTVSTRQNPIPSKDGSKTLFGLIPLLDMCNHCNGTISLDFCLEKDCSDCFAMREFKEGEQIFIFYGARSNSEFLVHNGFVYPENELDRLPVKLGISKSDPLCELKTELLSQLGLPASRTFQIHTGQNPIDPHLLAFLRVFSMEEEKLREFLSQPLTEEAKENFGDEEHPVSPDNEEKVWKFLETRVSLLQRAYETSIQDDEEELKKSELSEHCRLLIQLRLCEKKILQSTLEYAKNIKQTYSEQQDGAS</sequence>
<keyword evidence="3 7" id="KW-0489">Methyltransferase</keyword>
<evidence type="ECO:0000256" key="8">
    <source>
        <dbReference type="SAM" id="MobiDB-lite"/>
    </source>
</evidence>
<dbReference type="Gene3D" id="3.90.1420.10">
    <property type="entry name" value="Rubisco LSMT, substrate-binding domain"/>
    <property type="match status" value="1"/>
</dbReference>
<dbReference type="Gene3D" id="3.90.1410.10">
    <property type="entry name" value="set domain protein methyltransferase, domain 1"/>
    <property type="match status" value="2"/>
</dbReference>
<evidence type="ECO:0000256" key="5">
    <source>
        <dbReference type="ARBA" id="ARBA00022691"/>
    </source>
</evidence>
<proteinExistence type="inferred from homology"/>
<dbReference type="InterPro" id="IPR001214">
    <property type="entry name" value="SET_dom"/>
</dbReference>
<reference evidence="10 11" key="1">
    <citation type="submission" date="2022-12" db="EMBL/GenBank/DDBJ databases">
        <title>Chromosome-level genome of Tegillarca granosa.</title>
        <authorList>
            <person name="Kim J."/>
        </authorList>
    </citation>
    <scope>NUCLEOTIDE SEQUENCE [LARGE SCALE GENOMIC DNA]</scope>
    <source>
        <strain evidence="10">Teg-2019</strain>
        <tissue evidence="10">Adductor muscle</tissue>
    </source>
</reference>
<comment type="subcellular location">
    <subcellularLocation>
        <location evidence="1">Cytoplasm</location>
    </subcellularLocation>
</comment>
<evidence type="ECO:0000256" key="7">
    <source>
        <dbReference type="PROSITE-ProRule" id="PRU00898"/>
    </source>
</evidence>
<keyword evidence="5 7" id="KW-0949">S-adenosyl-L-methionine</keyword>
<dbReference type="InterPro" id="IPR015353">
    <property type="entry name" value="Rubisco_LSMT_subst-bd"/>
</dbReference>
<evidence type="ECO:0000256" key="1">
    <source>
        <dbReference type="ARBA" id="ARBA00004496"/>
    </source>
</evidence>
<dbReference type="InterPro" id="IPR044428">
    <property type="entry name" value="SETD3_SET"/>
</dbReference>
<name>A0ABQ9EZ44_TEGGR</name>
<gene>
    <name evidence="10" type="ORF">KUTeg_014101</name>
</gene>
<comment type="caution">
    <text evidence="10">The sequence shown here is derived from an EMBL/GenBank/DDBJ whole genome shotgun (WGS) entry which is preliminary data.</text>
</comment>
<feature type="domain" description="SET" evidence="9">
    <location>
        <begin position="103"/>
        <end position="296"/>
    </location>
</feature>
<dbReference type="SUPFAM" id="SSF82199">
    <property type="entry name" value="SET domain"/>
    <property type="match status" value="1"/>
</dbReference>
<evidence type="ECO:0000256" key="2">
    <source>
        <dbReference type="ARBA" id="ARBA00022490"/>
    </source>
</evidence>
<dbReference type="Proteomes" id="UP001217089">
    <property type="component" value="Unassembled WGS sequence"/>
</dbReference>
<dbReference type="PANTHER" id="PTHR13271:SF47">
    <property type="entry name" value="ACTIN-HISTIDINE N-METHYLTRANSFERASE"/>
    <property type="match status" value="1"/>
</dbReference>
<dbReference type="InterPro" id="IPR036464">
    <property type="entry name" value="Rubisco_LSMT_subst-bd_sf"/>
</dbReference>
<dbReference type="InterPro" id="IPR046341">
    <property type="entry name" value="SET_dom_sf"/>
</dbReference>
<keyword evidence="4 7" id="KW-0808">Transferase</keyword>
<evidence type="ECO:0000256" key="3">
    <source>
        <dbReference type="ARBA" id="ARBA00022603"/>
    </source>
</evidence>
<evidence type="ECO:0000256" key="6">
    <source>
        <dbReference type="ARBA" id="ARBA00023203"/>
    </source>
</evidence>
<evidence type="ECO:0000313" key="11">
    <source>
        <dbReference type="Proteomes" id="UP001217089"/>
    </source>
</evidence>
<dbReference type="PROSITE" id="PS50280">
    <property type="entry name" value="SET"/>
    <property type="match status" value="1"/>
</dbReference>
<feature type="region of interest" description="Disordered" evidence="8">
    <location>
        <begin position="1"/>
        <end position="50"/>
    </location>
</feature>
<dbReference type="InterPro" id="IPR050600">
    <property type="entry name" value="SETD3_SETD6_MTase"/>
</dbReference>
<evidence type="ECO:0000256" key="4">
    <source>
        <dbReference type="ARBA" id="ARBA00022679"/>
    </source>
</evidence>
<dbReference type="SUPFAM" id="SSF81822">
    <property type="entry name" value="RuBisCo LSMT C-terminal, substrate-binding domain"/>
    <property type="match status" value="1"/>
</dbReference>
<dbReference type="EC" id="2.1.1.85" evidence="7"/>
<comment type="similarity">
    <text evidence="7">Belongs to the class V-like SAM-binding methyltransferase superfamily. SETD3 actin-histidine methyltransferase family.</text>
</comment>
<dbReference type="PROSITE" id="PS51565">
    <property type="entry name" value="SAM_MT85_SETD3"/>
    <property type="match status" value="1"/>
</dbReference>
<comment type="catalytic activity">
    <reaction evidence="7">
        <text>L-histidyl-[protein] + S-adenosyl-L-methionine = N(tele)-methyl-L-histidyl-[protein] + S-adenosyl-L-homocysteine + H(+)</text>
        <dbReference type="Rhea" id="RHEA:19369"/>
        <dbReference type="Rhea" id="RHEA-COMP:9745"/>
        <dbReference type="Rhea" id="RHEA-COMP:11600"/>
        <dbReference type="ChEBI" id="CHEBI:15378"/>
        <dbReference type="ChEBI" id="CHEBI:16367"/>
        <dbReference type="ChEBI" id="CHEBI:29979"/>
        <dbReference type="ChEBI" id="CHEBI:57856"/>
        <dbReference type="ChEBI" id="CHEBI:59789"/>
        <dbReference type="EC" id="2.1.1.85"/>
    </reaction>
</comment>
<keyword evidence="6" id="KW-0009">Actin-binding</keyword>
<dbReference type="CDD" id="cd19176">
    <property type="entry name" value="SET_SETD3"/>
    <property type="match status" value="1"/>
</dbReference>